<dbReference type="Pfam" id="PF13833">
    <property type="entry name" value="EF-hand_8"/>
    <property type="match status" value="1"/>
</dbReference>
<dbReference type="InterPro" id="IPR002048">
    <property type="entry name" value="EF_hand_dom"/>
</dbReference>
<accession>W1NZD5</accession>
<proteinExistence type="predicted"/>
<reference evidence="5" key="1">
    <citation type="journal article" date="2013" name="Science">
        <title>The Amborella genome and the evolution of flowering plants.</title>
        <authorList>
            <consortium name="Amborella Genome Project"/>
        </authorList>
    </citation>
    <scope>NUCLEOTIDE SEQUENCE [LARGE SCALE GENOMIC DNA]</scope>
</reference>
<dbReference type="GO" id="GO:0008017">
    <property type="term" value="F:microtubule binding"/>
    <property type="evidence" value="ECO:0000318"/>
    <property type="project" value="GO_Central"/>
</dbReference>
<dbReference type="OMA" id="KNTRESD"/>
<organism evidence="4 5">
    <name type="scientific">Amborella trichopoda</name>
    <dbReference type="NCBI Taxonomy" id="13333"/>
    <lineage>
        <taxon>Eukaryota</taxon>
        <taxon>Viridiplantae</taxon>
        <taxon>Streptophyta</taxon>
        <taxon>Embryophyta</taxon>
        <taxon>Tracheophyta</taxon>
        <taxon>Spermatophyta</taxon>
        <taxon>Magnoliopsida</taxon>
        <taxon>Amborellales</taxon>
        <taxon>Amborellaceae</taxon>
        <taxon>Amborella</taxon>
    </lineage>
</organism>
<dbReference type="InterPro" id="IPR018247">
    <property type="entry name" value="EF_Hand_1_Ca_BS"/>
</dbReference>
<evidence type="ECO:0000256" key="2">
    <source>
        <dbReference type="SAM" id="MobiDB-lite"/>
    </source>
</evidence>
<evidence type="ECO:0000313" key="4">
    <source>
        <dbReference type="EMBL" id="ERN00704.1"/>
    </source>
</evidence>
<dbReference type="HOGENOM" id="CLU_1367866_0_0_1"/>
<feature type="compositionally biased region" description="Basic residues" evidence="2">
    <location>
        <begin position="108"/>
        <end position="118"/>
    </location>
</feature>
<dbReference type="STRING" id="13333.W1NZD5"/>
<evidence type="ECO:0000256" key="1">
    <source>
        <dbReference type="ARBA" id="ARBA00022837"/>
    </source>
</evidence>
<evidence type="ECO:0000313" key="5">
    <source>
        <dbReference type="Proteomes" id="UP000017836"/>
    </source>
</evidence>
<dbReference type="Proteomes" id="UP000017836">
    <property type="component" value="Unassembled WGS sequence"/>
</dbReference>
<feature type="domain" description="EF-hand" evidence="3">
    <location>
        <begin position="162"/>
        <end position="197"/>
    </location>
</feature>
<feature type="region of interest" description="Disordered" evidence="2">
    <location>
        <begin position="100"/>
        <end position="122"/>
    </location>
</feature>
<dbReference type="Gene3D" id="1.10.238.10">
    <property type="entry name" value="EF-hand"/>
    <property type="match status" value="1"/>
</dbReference>
<dbReference type="EMBL" id="KI394815">
    <property type="protein sequence ID" value="ERN00704.1"/>
    <property type="molecule type" value="Genomic_DNA"/>
</dbReference>
<dbReference type="PROSITE" id="PS00018">
    <property type="entry name" value="EF_HAND_1"/>
    <property type="match status" value="1"/>
</dbReference>
<sequence length="200" mass="22697">MAGQKPYKTIKRPFILIRNKESMHLTSITSKQVMKMSSRKAQKPQKKVRSRRDVQGNLDDDDALQQAIALSLGGIQVSSNATDSGSQQKLETVMADNIHGCKKDTPKHTHSGRRRKRTENRSRVQITEDELVGYFFTIDESGKGGITVRDLERVAASHDFQWTDKELSDMVYAFDTDRDGKLSFEDFRTIAGRCNMIKDV</sequence>
<feature type="compositionally biased region" description="Basic residues" evidence="2">
    <location>
        <begin position="37"/>
        <end position="50"/>
    </location>
</feature>
<dbReference type="SUPFAM" id="SSF47473">
    <property type="entry name" value="EF-hand"/>
    <property type="match status" value="1"/>
</dbReference>
<gene>
    <name evidence="4" type="ORF">AMTR_s00106p00079850</name>
</gene>
<keyword evidence="1" id="KW-0106">Calcium</keyword>
<dbReference type="GO" id="GO:0005509">
    <property type="term" value="F:calcium ion binding"/>
    <property type="evidence" value="ECO:0000318"/>
    <property type="project" value="GO_Central"/>
</dbReference>
<feature type="region of interest" description="Disordered" evidence="2">
    <location>
        <begin position="33"/>
        <end position="58"/>
    </location>
</feature>
<dbReference type="InterPro" id="IPR011992">
    <property type="entry name" value="EF-hand-dom_pair"/>
</dbReference>
<dbReference type="PROSITE" id="PS50222">
    <property type="entry name" value="EF_HAND_2"/>
    <property type="match status" value="1"/>
</dbReference>
<dbReference type="GO" id="GO:0000226">
    <property type="term" value="P:microtubule cytoskeleton organization"/>
    <property type="evidence" value="ECO:0000318"/>
    <property type="project" value="GO_Central"/>
</dbReference>
<protein>
    <recommendedName>
        <fullName evidence="3">EF-hand domain-containing protein</fullName>
    </recommendedName>
</protein>
<evidence type="ECO:0000259" key="3">
    <source>
        <dbReference type="PROSITE" id="PS50222"/>
    </source>
</evidence>
<dbReference type="GO" id="GO:0005815">
    <property type="term" value="C:microtubule organizing center"/>
    <property type="evidence" value="ECO:0000318"/>
    <property type="project" value="GO_Central"/>
</dbReference>
<name>W1NZD5_AMBTC</name>
<dbReference type="Gramene" id="ERN00704">
    <property type="protein sequence ID" value="ERN00704"/>
    <property type="gene ID" value="AMTR_s00106p00079850"/>
</dbReference>
<dbReference type="CDD" id="cd00051">
    <property type="entry name" value="EFh"/>
    <property type="match status" value="1"/>
</dbReference>
<keyword evidence="5" id="KW-1185">Reference proteome</keyword>
<dbReference type="eggNOG" id="ENOG502QW60">
    <property type="taxonomic scope" value="Eukaryota"/>
</dbReference>
<dbReference type="AlphaFoldDB" id="W1NZD5"/>